<proteinExistence type="predicted"/>
<organism evidence="1 2">
    <name type="scientific">Hymenobacter cavernae</name>
    <dbReference type="NCBI Taxonomy" id="2044852"/>
    <lineage>
        <taxon>Bacteria</taxon>
        <taxon>Pseudomonadati</taxon>
        <taxon>Bacteroidota</taxon>
        <taxon>Cytophagia</taxon>
        <taxon>Cytophagales</taxon>
        <taxon>Hymenobacteraceae</taxon>
        <taxon>Hymenobacter</taxon>
    </lineage>
</organism>
<name>A0ABQ1U8B4_9BACT</name>
<accession>A0ABQ1U8B4</accession>
<dbReference type="Proteomes" id="UP000632273">
    <property type="component" value="Unassembled WGS sequence"/>
</dbReference>
<evidence type="ECO:0000313" key="2">
    <source>
        <dbReference type="Proteomes" id="UP000632273"/>
    </source>
</evidence>
<protein>
    <submittedName>
        <fullName evidence="1">Uncharacterized protein</fullName>
    </submittedName>
</protein>
<gene>
    <name evidence="1" type="ORF">GCM10011383_21980</name>
</gene>
<sequence>MCSACSSPLSAALALQAASARLELGFETIDGYFISFEEGEAALHSGKAVLVGGLLVGFIALPASANLLAQDAVTCCELH</sequence>
<comment type="caution">
    <text evidence="1">The sequence shown here is derived from an EMBL/GenBank/DDBJ whole genome shotgun (WGS) entry which is preliminary data.</text>
</comment>
<evidence type="ECO:0000313" key="1">
    <source>
        <dbReference type="EMBL" id="GGF10423.1"/>
    </source>
</evidence>
<reference evidence="2" key="1">
    <citation type="journal article" date="2019" name="Int. J. Syst. Evol. Microbiol.">
        <title>The Global Catalogue of Microorganisms (GCM) 10K type strain sequencing project: providing services to taxonomists for standard genome sequencing and annotation.</title>
        <authorList>
            <consortium name="The Broad Institute Genomics Platform"/>
            <consortium name="The Broad Institute Genome Sequencing Center for Infectious Disease"/>
            <person name="Wu L."/>
            <person name="Ma J."/>
        </authorList>
    </citation>
    <scope>NUCLEOTIDE SEQUENCE [LARGE SCALE GENOMIC DNA]</scope>
    <source>
        <strain evidence="2">CGMCC 1.15197</strain>
    </source>
</reference>
<dbReference type="EMBL" id="BMHT01000003">
    <property type="protein sequence ID" value="GGF10423.1"/>
    <property type="molecule type" value="Genomic_DNA"/>
</dbReference>
<keyword evidence="2" id="KW-1185">Reference proteome</keyword>